<name>A0A7I8JYR4_SPIIN</name>
<feature type="domain" description="Retrotransposon gag" evidence="1">
    <location>
        <begin position="76"/>
        <end position="165"/>
    </location>
</feature>
<accession>A0A7I8JYR4</accession>
<protein>
    <recommendedName>
        <fullName evidence="1">Retrotransposon gag domain-containing protein</fullName>
    </recommendedName>
</protein>
<gene>
    <name evidence="2" type="ORF">SI8410_01000706</name>
</gene>
<dbReference type="InterPro" id="IPR005162">
    <property type="entry name" value="Retrotrans_gag_dom"/>
</dbReference>
<evidence type="ECO:0000259" key="1">
    <source>
        <dbReference type="Pfam" id="PF03732"/>
    </source>
</evidence>
<dbReference type="EMBL" id="LR746264">
    <property type="protein sequence ID" value="CAA7388497.1"/>
    <property type="molecule type" value="Genomic_DNA"/>
</dbReference>
<organism evidence="2 3">
    <name type="scientific">Spirodela intermedia</name>
    <name type="common">Intermediate duckweed</name>
    <dbReference type="NCBI Taxonomy" id="51605"/>
    <lineage>
        <taxon>Eukaryota</taxon>
        <taxon>Viridiplantae</taxon>
        <taxon>Streptophyta</taxon>
        <taxon>Embryophyta</taxon>
        <taxon>Tracheophyta</taxon>
        <taxon>Spermatophyta</taxon>
        <taxon>Magnoliopsida</taxon>
        <taxon>Liliopsida</taxon>
        <taxon>Araceae</taxon>
        <taxon>Lemnoideae</taxon>
        <taxon>Spirodela</taxon>
    </lineage>
</organism>
<sequence>MRLKDYSIPLQYRPVTKVNAPIGEGVNFRVDHHIVQMLPNFHGMSHEEPYKHLEDFSQVYEISYYPKVPLEVIKMRLFPFTLKDKAKKWFRALAQDLNSWGEMETTFLKKLYYVGRTNAVKKAIRDFNQGPWESFYKAWERMKEYTKQCPHHGIQNWQLVQIFMKD</sequence>
<dbReference type="Proteomes" id="UP000663760">
    <property type="component" value="Chromosome 1"/>
</dbReference>
<dbReference type="Pfam" id="PF03732">
    <property type="entry name" value="Retrotrans_gag"/>
    <property type="match status" value="1"/>
</dbReference>
<dbReference type="PANTHER" id="PTHR33223">
    <property type="entry name" value="CCHC-TYPE DOMAIN-CONTAINING PROTEIN"/>
    <property type="match status" value="1"/>
</dbReference>
<dbReference type="OrthoDB" id="694103at2759"/>
<dbReference type="AlphaFoldDB" id="A0A7I8JYR4"/>
<dbReference type="PANTHER" id="PTHR33223:SF11">
    <property type="entry name" value="ELEMENT PROTEIN, PUTATIVE-RELATED"/>
    <property type="match status" value="1"/>
</dbReference>
<proteinExistence type="predicted"/>
<evidence type="ECO:0000313" key="2">
    <source>
        <dbReference type="EMBL" id="CAA7388497.1"/>
    </source>
</evidence>
<evidence type="ECO:0000313" key="3">
    <source>
        <dbReference type="Proteomes" id="UP000663760"/>
    </source>
</evidence>
<reference evidence="2" key="1">
    <citation type="submission" date="2020-02" db="EMBL/GenBank/DDBJ databases">
        <authorList>
            <person name="Scholz U."/>
            <person name="Mascher M."/>
            <person name="Fiebig A."/>
        </authorList>
    </citation>
    <scope>NUCLEOTIDE SEQUENCE</scope>
</reference>
<keyword evidence="3" id="KW-1185">Reference proteome</keyword>